<keyword evidence="5" id="KW-1185">Reference proteome</keyword>
<gene>
    <name evidence="4" type="ORF">GH815_11225</name>
</gene>
<feature type="chain" id="PRO_5032778559" evidence="3">
    <location>
        <begin position="17"/>
        <end position="209"/>
    </location>
</feature>
<dbReference type="EMBL" id="WJPO01000016">
    <property type="protein sequence ID" value="MRH21566.1"/>
    <property type="molecule type" value="Genomic_DNA"/>
</dbReference>
<proteinExistence type="inferred from homology"/>
<dbReference type="InterPro" id="IPR001568">
    <property type="entry name" value="RNase_T2-like"/>
</dbReference>
<comment type="similarity">
    <text evidence="1 2">Belongs to the RNase T2 family.</text>
</comment>
<organism evidence="4 5">
    <name type="scientific">Rhodovulum strictum</name>
    <dbReference type="NCBI Taxonomy" id="58314"/>
    <lineage>
        <taxon>Bacteria</taxon>
        <taxon>Pseudomonadati</taxon>
        <taxon>Pseudomonadota</taxon>
        <taxon>Alphaproteobacteria</taxon>
        <taxon>Rhodobacterales</taxon>
        <taxon>Paracoccaceae</taxon>
        <taxon>Rhodovulum</taxon>
    </lineage>
</organism>
<dbReference type="GO" id="GO:0006401">
    <property type="term" value="P:RNA catabolic process"/>
    <property type="evidence" value="ECO:0007669"/>
    <property type="project" value="TreeGrafter"/>
</dbReference>
<evidence type="ECO:0000256" key="1">
    <source>
        <dbReference type="ARBA" id="ARBA00007469"/>
    </source>
</evidence>
<dbReference type="PROSITE" id="PS00531">
    <property type="entry name" value="RNASE_T2_2"/>
    <property type="match status" value="1"/>
</dbReference>
<evidence type="ECO:0000313" key="4">
    <source>
        <dbReference type="EMBL" id="MRH21566.1"/>
    </source>
</evidence>
<dbReference type="InterPro" id="IPR036430">
    <property type="entry name" value="RNase_T2-like_sf"/>
</dbReference>
<reference evidence="4 5" key="1">
    <citation type="submission" date="2019-11" db="EMBL/GenBank/DDBJ databases">
        <title>Draft Whole-Genome sequence of the marine photosynthetic bacterium Rhodovulum strictum DSM 11289.</title>
        <authorList>
            <person name="Kyndt J.A."/>
            <person name="Meyer T.E."/>
        </authorList>
    </citation>
    <scope>NUCLEOTIDE SEQUENCE [LARGE SCALE GENOMIC DNA]</scope>
    <source>
        <strain evidence="4 5">DSM 11289</strain>
    </source>
</reference>
<name>A0A844B5C1_9RHOB</name>
<dbReference type="InterPro" id="IPR018188">
    <property type="entry name" value="RNase_T2_His_AS_1"/>
</dbReference>
<dbReference type="InterPro" id="IPR033130">
    <property type="entry name" value="RNase_T2_His_AS_2"/>
</dbReference>
<dbReference type="InterPro" id="IPR039378">
    <property type="entry name" value="RNase_T2_prok"/>
</dbReference>
<dbReference type="RefSeq" id="WP_153748862.1">
    <property type="nucleotide sequence ID" value="NZ_BAAADI010000064.1"/>
</dbReference>
<dbReference type="Pfam" id="PF00445">
    <property type="entry name" value="Ribonuclease_T2"/>
    <property type="match status" value="1"/>
</dbReference>
<dbReference type="CDD" id="cd01062">
    <property type="entry name" value="RNase_T2_prok"/>
    <property type="match status" value="1"/>
</dbReference>
<accession>A0A844B5C1</accession>
<dbReference type="PANTHER" id="PTHR11240:SF22">
    <property type="entry name" value="RIBONUCLEASE T2"/>
    <property type="match status" value="1"/>
</dbReference>
<protein>
    <submittedName>
        <fullName evidence="4">Ribonuclease T</fullName>
    </submittedName>
</protein>
<feature type="signal peptide" evidence="3">
    <location>
        <begin position="1"/>
        <end position="16"/>
    </location>
</feature>
<dbReference type="AlphaFoldDB" id="A0A844B5C1"/>
<comment type="caution">
    <text evidence="4">The sequence shown here is derived from an EMBL/GenBank/DDBJ whole genome shotgun (WGS) entry which is preliminary data.</text>
</comment>
<sequence>MRWLVLLLLTATITRAAGETSGSFDYYVLALSWSPTWCALEGDARGSPQCAEGTGHGWTLHGLWPQYERGWPSYCPTTAQSPSRAETRAMTDIMGSAGLAWHQWNKHGRCSGLSATEYFALSRRAYAAVTRPEAFRKFTDNVRLPAAVVEETFLQANPTWRPDMLTITCKAGRIQEARLCLTRDLKPRLCGDDVVEDCDLRDALMDPIR</sequence>
<dbReference type="PROSITE" id="PS00530">
    <property type="entry name" value="RNASE_T2_1"/>
    <property type="match status" value="1"/>
</dbReference>
<dbReference type="OrthoDB" id="4720638at2"/>
<evidence type="ECO:0000313" key="5">
    <source>
        <dbReference type="Proteomes" id="UP000466730"/>
    </source>
</evidence>
<dbReference type="SUPFAM" id="SSF55895">
    <property type="entry name" value="Ribonuclease Rh-like"/>
    <property type="match status" value="1"/>
</dbReference>
<evidence type="ECO:0000256" key="3">
    <source>
        <dbReference type="SAM" id="SignalP"/>
    </source>
</evidence>
<evidence type="ECO:0000256" key="2">
    <source>
        <dbReference type="RuleBase" id="RU004328"/>
    </source>
</evidence>
<keyword evidence="3" id="KW-0732">Signal</keyword>
<dbReference type="GO" id="GO:0033897">
    <property type="term" value="F:ribonuclease T2 activity"/>
    <property type="evidence" value="ECO:0007669"/>
    <property type="project" value="InterPro"/>
</dbReference>
<dbReference type="Proteomes" id="UP000466730">
    <property type="component" value="Unassembled WGS sequence"/>
</dbReference>
<dbReference type="Gene3D" id="3.90.730.10">
    <property type="entry name" value="Ribonuclease T2-like"/>
    <property type="match status" value="1"/>
</dbReference>
<dbReference type="GO" id="GO:0003723">
    <property type="term" value="F:RNA binding"/>
    <property type="evidence" value="ECO:0007669"/>
    <property type="project" value="InterPro"/>
</dbReference>
<dbReference type="PANTHER" id="PTHR11240">
    <property type="entry name" value="RIBONUCLEASE T2"/>
    <property type="match status" value="1"/>
</dbReference>